<feature type="coiled-coil region" evidence="16">
    <location>
        <begin position="148"/>
        <end position="175"/>
    </location>
</feature>
<feature type="compositionally biased region" description="Acidic residues" evidence="17">
    <location>
        <begin position="23"/>
        <end position="32"/>
    </location>
</feature>
<evidence type="ECO:0000256" key="11">
    <source>
        <dbReference type="ARBA" id="ARBA00022833"/>
    </source>
</evidence>
<dbReference type="PANTHER" id="PTHR11006">
    <property type="entry name" value="PROTEIN ARGININE N-METHYLTRANSFERASE"/>
    <property type="match status" value="1"/>
</dbReference>
<dbReference type="Proteomes" id="UP000272025">
    <property type="component" value="Unassembled WGS sequence"/>
</dbReference>
<dbReference type="GO" id="GO:0008270">
    <property type="term" value="F:zinc ion binding"/>
    <property type="evidence" value="ECO:0007669"/>
    <property type="project" value="UniProtKB-KW"/>
</dbReference>
<evidence type="ECO:0000259" key="20">
    <source>
        <dbReference type="Pfam" id="PF22528"/>
    </source>
</evidence>
<dbReference type="Pfam" id="PF21137">
    <property type="entry name" value="ANM3_C2H2_Zf"/>
    <property type="match status" value="1"/>
</dbReference>
<comment type="subcellular location">
    <subcellularLocation>
        <location evidence="2">Cytoplasm</location>
        <location evidence="2">Cytosol</location>
    </subcellularLocation>
    <subcellularLocation>
        <location evidence="1">Nucleus</location>
    </subcellularLocation>
</comment>
<dbReference type="InterPro" id="IPR049482">
    <property type="entry name" value="ANM3-like_C2H2_Zf"/>
</dbReference>
<evidence type="ECO:0000256" key="1">
    <source>
        <dbReference type="ARBA" id="ARBA00004123"/>
    </source>
</evidence>
<proteinExistence type="predicted"/>
<keyword evidence="8 15" id="KW-0949">S-adenosyl-L-methionine</keyword>
<gene>
    <name evidence="21" type="ORF">SODALDRAFT_348100</name>
</gene>
<dbReference type="EMBL" id="ML119051">
    <property type="protein sequence ID" value="ROT43354.1"/>
    <property type="molecule type" value="Genomic_DNA"/>
</dbReference>
<dbReference type="GO" id="GO:0005634">
    <property type="term" value="C:nucleus"/>
    <property type="evidence" value="ECO:0007669"/>
    <property type="project" value="UniProtKB-SubCell"/>
</dbReference>
<dbReference type="Gene3D" id="2.70.160.11">
    <property type="entry name" value="Hnrnp arginine n-methyltransferase1"/>
    <property type="match status" value="1"/>
</dbReference>
<evidence type="ECO:0000259" key="19">
    <source>
        <dbReference type="Pfam" id="PF21137"/>
    </source>
</evidence>
<dbReference type="GeneID" id="39581819"/>
<evidence type="ECO:0000256" key="2">
    <source>
        <dbReference type="ARBA" id="ARBA00004514"/>
    </source>
</evidence>
<dbReference type="InterPro" id="IPR029063">
    <property type="entry name" value="SAM-dependent_MTases_sf"/>
</dbReference>
<keyword evidence="22" id="KW-1185">Reference proteome</keyword>
<dbReference type="Pfam" id="PF22528">
    <property type="entry name" value="PRMT_C"/>
    <property type="match status" value="1"/>
</dbReference>
<evidence type="ECO:0000313" key="22">
    <source>
        <dbReference type="Proteomes" id="UP000272025"/>
    </source>
</evidence>
<comment type="catalytic activity">
    <reaction evidence="14">
        <text>L-arginyl-[protein] + S-adenosyl-L-methionine = N(omega)-methyl-L-arginyl-[protein] + S-adenosyl-L-homocysteine + H(+)</text>
        <dbReference type="Rhea" id="RHEA:48100"/>
        <dbReference type="Rhea" id="RHEA-COMP:10532"/>
        <dbReference type="Rhea" id="RHEA-COMP:11990"/>
        <dbReference type="ChEBI" id="CHEBI:15378"/>
        <dbReference type="ChEBI" id="CHEBI:29965"/>
        <dbReference type="ChEBI" id="CHEBI:57856"/>
        <dbReference type="ChEBI" id="CHEBI:59789"/>
        <dbReference type="ChEBI" id="CHEBI:65280"/>
    </reaction>
    <physiologicalReaction direction="left-to-right" evidence="14">
        <dbReference type="Rhea" id="RHEA:48101"/>
    </physiologicalReaction>
</comment>
<evidence type="ECO:0000256" key="10">
    <source>
        <dbReference type="ARBA" id="ARBA00022771"/>
    </source>
</evidence>
<feature type="domain" description="Methyltransferase" evidence="18">
    <location>
        <begin position="240"/>
        <end position="337"/>
    </location>
</feature>
<evidence type="ECO:0000256" key="5">
    <source>
        <dbReference type="ARBA" id="ARBA00022553"/>
    </source>
</evidence>
<dbReference type="InterPro" id="IPR025799">
    <property type="entry name" value="Arg_MeTrfase"/>
</dbReference>
<keyword evidence="7 15" id="KW-0808">Transferase</keyword>
<evidence type="ECO:0000256" key="15">
    <source>
        <dbReference type="PROSITE-ProRule" id="PRU01015"/>
    </source>
</evidence>
<dbReference type="InterPro" id="IPR041698">
    <property type="entry name" value="Methyltransf_25"/>
</dbReference>
<keyword evidence="11" id="KW-0862">Zinc</keyword>
<dbReference type="Pfam" id="PF13649">
    <property type="entry name" value="Methyltransf_25"/>
    <property type="match status" value="1"/>
</dbReference>
<dbReference type="GO" id="GO:0032259">
    <property type="term" value="P:methylation"/>
    <property type="evidence" value="ECO:0007669"/>
    <property type="project" value="UniProtKB-KW"/>
</dbReference>
<dbReference type="AlphaFoldDB" id="A0A3N2Q9B6"/>
<evidence type="ECO:0000256" key="7">
    <source>
        <dbReference type="ARBA" id="ARBA00022679"/>
    </source>
</evidence>
<dbReference type="RefSeq" id="XP_028471160.1">
    <property type="nucleotide sequence ID" value="XM_028613341.1"/>
</dbReference>
<keyword evidence="10" id="KW-0863">Zinc-finger</keyword>
<feature type="compositionally biased region" description="Basic and acidic residues" evidence="17">
    <location>
        <begin position="1"/>
        <end position="12"/>
    </location>
</feature>
<dbReference type="InterPro" id="IPR055135">
    <property type="entry name" value="PRMT_dom"/>
</dbReference>
<feature type="domain" description="Protein arginine N-methyltransferase" evidence="20">
    <location>
        <begin position="344"/>
        <end position="529"/>
    </location>
</feature>
<keyword evidence="6 15" id="KW-0489">Methyltransferase</keyword>
<keyword evidence="4" id="KW-0963">Cytoplasm</keyword>
<dbReference type="FunFam" id="3.40.50.150:FF:000034">
    <property type="entry name" value="Protein arginine N-methyltransferase 3"/>
    <property type="match status" value="1"/>
</dbReference>
<organism evidence="21 22">
    <name type="scientific">Sodiomyces alkalinus (strain CBS 110278 / VKM F-3762 / F11)</name>
    <name type="common">Alkaliphilic filamentous fungus</name>
    <dbReference type="NCBI Taxonomy" id="1314773"/>
    <lineage>
        <taxon>Eukaryota</taxon>
        <taxon>Fungi</taxon>
        <taxon>Dikarya</taxon>
        <taxon>Ascomycota</taxon>
        <taxon>Pezizomycotina</taxon>
        <taxon>Sordariomycetes</taxon>
        <taxon>Hypocreomycetidae</taxon>
        <taxon>Glomerellales</taxon>
        <taxon>Plectosphaerellaceae</taxon>
        <taxon>Sodiomyces</taxon>
    </lineage>
</organism>
<dbReference type="PROSITE" id="PS51678">
    <property type="entry name" value="SAM_MT_PRMT"/>
    <property type="match status" value="1"/>
</dbReference>
<feature type="region of interest" description="Disordered" evidence="17">
    <location>
        <begin position="1"/>
        <end position="32"/>
    </location>
</feature>
<evidence type="ECO:0000259" key="18">
    <source>
        <dbReference type="Pfam" id="PF13649"/>
    </source>
</evidence>
<evidence type="ECO:0000256" key="9">
    <source>
        <dbReference type="ARBA" id="ARBA00022723"/>
    </source>
</evidence>
<evidence type="ECO:0000256" key="13">
    <source>
        <dbReference type="ARBA" id="ARBA00047384"/>
    </source>
</evidence>
<evidence type="ECO:0000256" key="4">
    <source>
        <dbReference type="ARBA" id="ARBA00022490"/>
    </source>
</evidence>
<name>A0A3N2Q9B6_SODAK</name>
<accession>A0A3N2Q9B6</accession>
<dbReference type="EC" id="2.1.1.319" evidence="3"/>
<evidence type="ECO:0000256" key="3">
    <source>
        <dbReference type="ARBA" id="ARBA00011925"/>
    </source>
</evidence>
<dbReference type="SUPFAM" id="SSF53335">
    <property type="entry name" value="S-adenosyl-L-methionine-dependent methyltransferases"/>
    <property type="match status" value="1"/>
</dbReference>
<dbReference type="GO" id="GO:0035242">
    <property type="term" value="F:protein-arginine omega-N asymmetric methyltransferase activity"/>
    <property type="evidence" value="ECO:0007669"/>
    <property type="project" value="UniProtKB-EC"/>
</dbReference>
<keyword evidence="12" id="KW-0539">Nucleus</keyword>
<dbReference type="InterPro" id="IPR036236">
    <property type="entry name" value="Znf_C2H2_sf"/>
</dbReference>
<comment type="catalytic activity">
    <reaction evidence="13">
        <text>L-arginyl-[protein] + 2 S-adenosyl-L-methionine = N(omega),N(omega)-dimethyl-L-arginyl-[protein] + 2 S-adenosyl-L-homocysteine + 2 H(+)</text>
        <dbReference type="Rhea" id="RHEA:48096"/>
        <dbReference type="Rhea" id="RHEA-COMP:10532"/>
        <dbReference type="Rhea" id="RHEA-COMP:11991"/>
        <dbReference type="ChEBI" id="CHEBI:15378"/>
        <dbReference type="ChEBI" id="CHEBI:29965"/>
        <dbReference type="ChEBI" id="CHEBI:57856"/>
        <dbReference type="ChEBI" id="CHEBI:59789"/>
        <dbReference type="ChEBI" id="CHEBI:61897"/>
        <dbReference type="EC" id="2.1.1.319"/>
    </reaction>
    <physiologicalReaction direction="left-to-right" evidence="13">
        <dbReference type="Rhea" id="RHEA:48097"/>
    </physiologicalReaction>
</comment>
<dbReference type="GO" id="GO:0042054">
    <property type="term" value="F:histone methyltransferase activity"/>
    <property type="evidence" value="ECO:0007669"/>
    <property type="project" value="TreeGrafter"/>
</dbReference>
<evidence type="ECO:0000256" key="14">
    <source>
        <dbReference type="ARBA" id="ARBA00049303"/>
    </source>
</evidence>
<dbReference type="PANTHER" id="PTHR11006:SF116">
    <property type="entry name" value="PROTEIN METHYLTRANSFERASE"/>
    <property type="match status" value="1"/>
</dbReference>
<dbReference type="OrthoDB" id="7848332at2759"/>
<evidence type="ECO:0000256" key="16">
    <source>
        <dbReference type="SAM" id="Coils"/>
    </source>
</evidence>
<dbReference type="Gene3D" id="3.40.50.150">
    <property type="entry name" value="Vaccinia Virus protein VP39"/>
    <property type="match status" value="1"/>
</dbReference>
<keyword evidence="5" id="KW-0597">Phosphoprotein</keyword>
<sequence>MGNRPINDKDPDFSDDSASSGGDEAEWLDVESEEDEPLAVISLLDDSVFPDVMSMLKYCKENHGFDFLAVRQRLGLDFHGTVKLVNFIRQQIHDGCPLPETITAETIKDDRYLKPVVDDDALILSLDELDIDALDNEAASSAAENISSQDLVALNSRLEEELAAVKSQFANYRLAVEQTLERRWGDDKDVESSTKDESQYYWESYGANDIHETMLKDTVRTDAYRDFIYENKALFKDKVVLDIGCGTGILSMFCARAGAKAVFAVDKAEVVEKARANIFTNGLSDTITCIKGRIEDIELPVPQVDIIVSEWMGYCLLYEAMLPSVLYARDRYLKPDGLLVPSFATIWVAPVSDPEYMTDHVSFWDDVYGFDMKAMKTGIYEEARVEDLPPSTICGQPSQISHLDLHSVKPEQLNFRSDWKSDVNQSVESIDGFLIWFDIFFTTSRQETVPPRTGVDPSSPAGRIPSAVAFTTGPRGPVTHWKQGLLLVDRTKGIFTAEPGTGISGEVVFQAPEDNPRALGISMSWVTKDSEPRSQTWKLR</sequence>
<evidence type="ECO:0000256" key="12">
    <source>
        <dbReference type="ARBA" id="ARBA00023242"/>
    </source>
</evidence>
<keyword evidence="16" id="KW-0175">Coiled coil</keyword>
<evidence type="ECO:0000256" key="6">
    <source>
        <dbReference type="ARBA" id="ARBA00022603"/>
    </source>
</evidence>
<dbReference type="SUPFAM" id="SSF57667">
    <property type="entry name" value="beta-beta-alpha zinc fingers"/>
    <property type="match status" value="1"/>
</dbReference>
<feature type="domain" description="Protein arginine N-methyltransferase 3-like C2H2 zinc finger" evidence="19">
    <location>
        <begin position="71"/>
        <end position="115"/>
    </location>
</feature>
<evidence type="ECO:0000313" key="21">
    <source>
        <dbReference type="EMBL" id="ROT43354.1"/>
    </source>
</evidence>
<evidence type="ECO:0000256" key="8">
    <source>
        <dbReference type="ARBA" id="ARBA00022691"/>
    </source>
</evidence>
<evidence type="ECO:0000256" key="17">
    <source>
        <dbReference type="SAM" id="MobiDB-lite"/>
    </source>
</evidence>
<dbReference type="CDD" id="cd02440">
    <property type="entry name" value="AdoMet_MTases"/>
    <property type="match status" value="1"/>
</dbReference>
<protein>
    <recommendedName>
        <fullName evidence="3">type I protein arginine methyltransferase</fullName>
        <ecNumber evidence="3">2.1.1.319</ecNumber>
    </recommendedName>
</protein>
<dbReference type="GO" id="GO:0005829">
    <property type="term" value="C:cytosol"/>
    <property type="evidence" value="ECO:0007669"/>
    <property type="project" value="UniProtKB-SubCell"/>
</dbReference>
<dbReference type="STRING" id="1314773.A0A3N2Q9B6"/>
<reference evidence="21 22" key="1">
    <citation type="journal article" date="2018" name="Mol. Ecol.">
        <title>The obligate alkalophilic soda-lake fungus Sodiomyces alkalinus has shifted to a protein diet.</title>
        <authorList>
            <person name="Grum-Grzhimaylo A.A."/>
            <person name="Falkoski D.L."/>
            <person name="van den Heuvel J."/>
            <person name="Valero-Jimenez C.A."/>
            <person name="Min B."/>
            <person name="Choi I.G."/>
            <person name="Lipzen A."/>
            <person name="Daum C.G."/>
            <person name="Aanen D.K."/>
            <person name="Tsang A."/>
            <person name="Henrissat B."/>
            <person name="Bilanenko E.N."/>
            <person name="de Vries R.P."/>
            <person name="van Kan J.A.L."/>
            <person name="Grigoriev I.V."/>
            <person name="Debets A.J.M."/>
        </authorList>
    </citation>
    <scope>NUCLEOTIDE SEQUENCE [LARGE SCALE GENOMIC DNA]</scope>
    <source>
        <strain evidence="21 22">F11</strain>
    </source>
</reference>
<keyword evidence="9" id="KW-0479">Metal-binding</keyword>
<dbReference type="FunFam" id="2.70.160.11:FF:000016">
    <property type="entry name" value="Protein arginine methyltransferase RmtB"/>
    <property type="match status" value="1"/>
</dbReference>